<feature type="region of interest" description="Disordered" evidence="3">
    <location>
        <begin position="157"/>
        <end position="205"/>
    </location>
</feature>
<proteinExistence type="predicted"/>
<dbReference type="InterPro" id="IPR000436">
    <property type="entry name" value="Sushi_SCR_CCP_dom"/>
</dbReference>
<evidence type="ECO:0000256" key="2">
    <source>
        <dbReference type="PROSITE-ProRule" id="PRU00302"/>
    </source>
</evidence>
<gene>
    <name evidence="5" type="ORF">N1851_002731</name>
</gene>
<keyword evidence="1" id="KW-1015">Disulfide bond</keyword>
<dbReference type="Gene3D" id="2.10.70.10">
    <property type="entry name" value="Complement Module, domain 1"/>
    <property type="match status" value="1"/>
</dbReference>
<comment type="caution">
    <text evidence="2">Lacks conserved residue(s) required for the propagation of feature annotation.</text>
</comment>
<accession>A0AA47N9K9</accession>
<keyword evidence="6" id="KW-1185">Reference proteome</keyword>
<evidence type="ECO:0000256" key="3">
    <source>
        <dbReference type="SAM" id="MobiDB-lite"/>
    </source>
</evidence>
<evidence type="ECO:0000259" key="4">
    <source>
        <dbReference type="PROSITE" id="PS50923"/>
    </source>
</evidence>
<dbReference type="EMBL" id="JAOPHQ010000316">
    <property type="protein sequence ID" value="KAK0154958.1"/>
    <property type="molecule type" value="Genomic_DNA"/>
</dbReference>
<feature type="region of interest" description="Disordered" evidence="3">
    <location>
        <begin position="1"/>
        <end position="44"/>
    </location>
</feature>
<dbReference type="AlphaFoldDB" id="A0AA47N9K9"/>
<dbReference type="PROSITE" id="PS50923">
    <property type="entry name" value="SUSHI"/>
    <property type="match status" value="1"/>
</dbReference>
<dbReference type="InterPro" id="IPR035976">
    <property type="entry name" value="Sushi/SCR/CCP_sf"/>
</dbReference>
<comment type="caution">
    <text evidence="5">The sequence shown here is derived from an EMBL/GenBank/DDBJ whole genome shotgun (WGS) entry which is preliminary data.</text>
</comment>
<reference evidence="5" key="1">
    <citation type="journal article" date="2023" name="Front. Mar. Sci.">
        <title>A new Merluccius polli reference genome to investigate the effects of global change in West African waters.</title>
        <authorList>
            <person name="Mateo J.L."/>
            <person name="Blanco-Fernandez C."/>
            <person name="Garcia-Vazquez E."/>
            <person name="Machado-Schiaffino G."/>
        </authorList>
    </citation>
    <scope>NUCLEOTIDE SEQUENCE</scope>
    <source>
        <strain evidence="5">C29</strain>
        <tissue evidence="5">Fin</tissue>
    </source>
</reference>
<feature type="compositionally biased region" description="Low complexity" evidence="3">
    <location>
        <begin position="25"/>
        <end position="40"/>
    </location>
</feature>
<feature type="compositionally biased region" description="Basic and acidic residues" evidence="3">
    <location>
        <begin position="1"/>
        <end position="10"/>
    </location>
</feature>
<name>A0AA47N9K9_MERPO</name>
<dbReference type="Proteomes" id="UP001174136">
    <property type="component" value="Unassembled WGS sequence"/>
</dbReference>
<feature type="region of interest" description="Disordered" evidence="3">
    <location>
        <begin position="78"/>
        <end position="111"/>
    </location>
</feature>
<feature type="compositionally biased region" description="Basic and acidic residues" evidence="3">
    <location>
        <begin position="170"/>
        <end position="188"/>
    </location>
</feature>
<keyword evidence="2" id="KW-0768">Sushi</keyword>
<dbReference type="SUPFAM" id="SSF57535">
    <property type="entry name" value="Complement control module/SCR domain"/>
    <property type="match status" value="1"/>
</dbReference>
<evidence type="ECO:0000256" key="1">
    <source>
        <dbReference type="ARBA" id="ARBA00023157"/>
    </source>
</evidence>
<evidence type="ECO:0000313" key="5">
    <source>
        <dbReference type="EMBL" id="KAK0154958.1"/>
    </source>
</evidence>
<feature type="domain" description="Sushi" evidence="4">
    <location>
        <begin position="111"/>
        <end position="165"/>
    </location>
</feature>
<evidence type="ECO:0000313" key="6">
    <source>
        <dbReference type="Proteomes" id="UP001174136"/>
    </source>
</evidence>
<sequence>MWCVYSDRHGQPSVASLPGSSLEQPRSSRASASGTSRPRPMLQGEMGDCAPLTWWRGGQGLLQALRGATSQLSGILLSPSSQPLQTASPGTPPPAEAEAPGLQDEGGGWAKQCGAIPQIPNARAELFAWSVRYSCNDGYKIKGSISQEYWYTDGSWSSQRPQCEADAEPSIDKQEANIGVDQRERETVPWRASGDESPESQATVLWTPRCTRRAANDLPVVRFEE</sequence>
<organism evidence="5 6">
    <name type="scientific">Merluccius polli</name>
    <name type="common">Benguela hake</name>
    <name type="synonym">Merluccius cadenati</name>
    <dbReference type="NCBI Taxonomy" id="89951"/>
    <lineage>
        <taxon>Eukaryota</taxon>
        <taxon>Metazoa</taxon>
        <taxon>Chordata</taxon>
        <taxon>Craniata</taxon>
        <taxon>Vertebrata</taxon>
        <taxon>Euteleostomi</taxon>
        <taxon>Actinopterygii</taxon>
        <taxon>Neopterygii</taxon>
        <taxon>Teleostei</taxon>
        <taxon>Neoteleostei</taxon>
        <taxon>Acanthomorphata</taxon>
        <taxon>Zeiogadaria</taxon>
        <taxon>Gadariae</taxon>
        <taxon>Gadiformes</taxon>
        <taxon>Gadoidei</taxon>
        <taxon>Merlucciidae</taxon>
        <taxon>Merluccius</taxon>
    </lineage>
</organism>
<dbReference type="CDD" id="cd00033">
    <property type="entry name" value="CCP"/>
    <property type="match status" value="1"/>
</dbReference>
<protein>
    <recommendedName>
        <fullName evidence="4">Sushi domain-containing protein</fullName>
    </recommendedName>
</protein>